<evidence type="ECO:0000256" key="1">
    <source>
        <dbReference type="SAM" id="MobiDB-lite"/>
    </source>
</evidence>
<protein>
    <submittedName>
        <fullName evidence="2">Uncharacterized protein</fullName>
    </submittedName>
</protein>
<evidence type="ECO:0000313" key="2">
    <source>
        <dbReference type="EMBL" id="MDY7230595.1"/>
    </source>
</evidence>
<dbReference type="EMBL" id="JAXIVS010000011">
    <property type="protein sequence ID" value="MDY7230595.1"/>
    <property type="molecule type" value="Genomic_DNA"/>
</dbReference>
<comment type="caution">
    <text evidence="2">The sequence shown here is derived from an EMBL/GenBank/DDBJ whole genome shotgun (WGS) entry which is preliminary data.</text>
</comment>
<evidence type="ECO:0000313" key="3">
    <source>
        <dbReference type="Proteomes" id="UP001291309"/>
    </source>
</evidence>
<name>A0ABU5HBD0_9BACT</name>
<gene>
    <name evidence="2" type="ORF">SYV04_29640</name>
</gene>
<proteinExistence type="predicted"/>
<dbReference type="RefSeq" id="WP_321549313.1">
    <property type="nucleotide sequence ID" value="NZ_JAXIVS010000011.1"/>
</dbReference>
<dbReference type="Proteomes" id="UP001291309">
    <property type="component" value="Unassembled WGS sequence"/>
</dbReference>
<feature type="region of interest" description="Disordered" evidence="1">
    <location>
        <begin position="50"/>
        <end position="79"/>
    </location>
</feature>
<organism evidence="2 3">
    <name type="scientific">Hyalangium rubrum</name>
    <dbReference type="NCBI Taxonomy" id="3103134"/>
    <lineage>
        <taxon>Bacteria</taxon>
        <taxon>Pseudomonadati</taxon>
        <taxon>Myxococcota</taxon>
        <taxon>Myxococcia</taxon>
        <taxon>Myxococcales</taxon>
        <taxon>Cystobacterineae</taxon>
        <taxon>Archangiaceae</taxon>
        <taxon>Hyalangium</taxon>
    </lineage>
</organism>
<sequence length="79" mass="8879">MADTLDPKHLDKRTAERYLRSGLLDEKAYERHIKGLPDVADKAATVETAIEAEDFDNDEDLDDDEDEADEDTAEDTQAP</sequence>
<accession>A0ABU5HBD0</accession>
<keyword evidence="3" id="KW-1185">Reference proteome</keyword>
<reference evidence="2 3" key="1">
    <citation type="submission" date="2023-12" db="EMBL/GenBank/DDBJ databases">
        <title>the genome sequence of Hyalangium sp. s54d21.</title>
        <authorList>
            <person name="Zhang X."/>
        </authorList>
    </citation>
    <scope>NUCLEOTIDE SEQUENCE [LARGE SCALE GENOMIC DNA]</scope>
    <source>
        <strain evidence="3">s54d21</strain>
    </source>
</reference>